<accession>A0ABU4C3P3</accession>
<dbReference type="RefSeq" id="WP_317545333.1">
    <property type="nucleotide sequence ID" value="NZ_JAWLKB010000025.1"/>
</dbReference>
<dbReference type="InterPro" id="IPR003593">
    <property type="entry name" value="AAA+_ATPase"/>
</dbReference>
<evidence type="ECO:0000313" key="6">
    <source>
        <dbReference type="EMBL" id="MDV6270881.1"/>
    </source>
</evidence>
<keyword evidence="1" id="KW-0813">Transport</keyword>
<dbReference type="PROSITE" id="PS00211">
    <property type="entry name" value="ABC_TRANSPORTER_1"/>
    <property type="match status" value="1"/>
</dbReference>
<comment type="caution">
    <text evidence="6">The sequence shown here is derived from an EMBL/GenBank/DDBJ whole genome shotgun (WGS) entry which is preliminary data.</text>
</comment>
<keyword evidence="3" id="KW-0547">Nucleotide-binding</keyword>
<dbReference type="Pfam" id="PF00005">
    <property type="entry name" value="ABC_tran"/>
    <property type="match status" value="2"/>
</dbReference>
<dbReference type="PROSITE" id="PS50893">
    <property type="entry name" value="ABC_TRANSPORTER_2"/>
    <property type="match status" value="2"/>
</dbReference>
<evidence type="ECO:0000313" key="7">
    <source>
        <dbReference type="Proteomes" id="UP001185927"/>
    </source>
</evidence>
<dbReference type="EMBL" id="JAWLKB010000025">
    <property type="protein sequence ID" value="MDV6270881.1"/>
    <property type="molecule type" value="Genomic_DNA"/>
</dbReference>
<dbReference type="InterPro" id="IPR050107">
    <property type="entry name" value="ABC_carbohydrate_import_ATPase"/>
</dbReference>
<dbReference type="PANTHER" id="PTHR43790:SF9">
    <property type="entry name" value="GALACTOFURANOSE TRANSPORTER ATP-BINDING PROTEIN YTFR"/>
    <property type="match status" value="1"/>
</dbReference>
<keyword evidence="2" id="KW-0677">Repeat</keyword>
<dbReference type="GO" id="GO:0005524">
    <property type="term" value="F:ATP binding"/>
    <property type="evidence" value="ECO:0007669"/>
    <property type="project" value="UniProtKB-KW"/>
</dbReference>
<keyword evidence="4 6" id="KW-0067">ATP-binding</keyword>
<dbReference type="CDD" id="cd03216">
    <property type="entry name" value="ABC_Carb_Monos_I"/>
    <property type="match status" value="1"/>
</dbReference>
<evidence type="ECO:0000259" key="5">
    <source>
        <dbReference type="PROSITE" id="PS50893"/>
    </source>
</evidence>
<dbReference type="InterPro" id="IPR017871">
    <property type="entry name" value="ABC_transporter-like_CS"/>
</dbReference>
<sequence length="505" mass="54174">MTPLLELRNVTKKFGPNTVLDNVSMTVAPNEVIGLIGENGAGKSTLLKILAGVHAQDGGTMLLGGKDVRFSSPLQATQHGVGVVHQEQSLLPNLTVAENLMLGDDADVVRGGFTQRRRMHAKAKAMLSVVDSDVDPRALTETLSFAQRQMVEVARAVGERELDNPPLLILDEPTSVLESEDIEVLYQRVNSLKELGSVIFVSHRLDEVLRFSDRVYVLRDGKVVGEKVAAEATESELYEMMIGKGAAEEIYSEARKVSVPDTAKTVLSVRGLACEGGVEDVSFHVSAGEIVSLVGVVGSGREEAAKAVFGAIQIDGGKVEIEGQPFKPGTPADAVAAGIAFVPSERRTEGMILGMSVAENIALAHPRQAVNGRVVTAAALEATARTWIEKLKIRPPNPNSDIARLSGGNQQKAVLAKWILDENLKLLILDHPTRGLDIGAKEDLYALFRELCERGVAILVLADTLDEAIGLGHRIVVMADGAVTATFDSMQDNSPSKMQLLEKMM</sequence>
<dbReference type="Gene3D" id="3.40.50.300">
    <property type="entry name" value="P-loop containing nucleotide triphosphate hydrolases"/>
    <property type="match status" value="2"/>
</dbReference>
<feature type="domain" description="ABC transporter" evidence="5">
    <location>
        <begin position="257"/>
        <end position="505"/>
    </location>
</feature>
<organism evidence="6 7">
    <name type="scientific">Rhodococcus globerulus</name>
    <dbReference type="NCBI Taxonomy" id="33008"/>
    <lineage>
        <taxon>Bacteria</taxon>
        <taxon>Bacillati</taxon>
        <taxon>Actinomycetota</taxon>
        <taxon>Actinomycetes</taxon>
        <taxon>Mycobacteriales</taxon>
        <taxon>Nocardiaceae</taxon>
        <taxon>Rhodococcus</taxon>
    </lineage>
</organism>
<protein>
    <submittedName>
        <fullName evidence="6">Sugar ABC transporter ATP-binding protein</fullName>
    </submittedName>
</protein>
<dbReference type="Proteomes" id="UP001185927">
    <property type="component" value="Unassembled WGS sequence"/>
</dbReference>
<proteinExistence type="predicted"/>
<reference evidence="6 7" key="1">
    <citation type="submission" date="2023-10" db="EMBL/GenBank/DDBJ databases">
        <title>Development of a sustainable strategy for remediation of hydrocarbon-contaminated territories based on the waste exchange concept.</title>
        <authorList>
            <person name="Krivoruchko A."/>
        </authorList>
    </citation>
    <scope>NUCLEOTIDE SEQUENCE [LARGE SCALE GENOMIC DNA]</scope>
    <source>
        <strain evidence="6 7">IEGM 1203</strain>
    </source>
</reference>
<dbReference type="SUPFAM" id="SSF52540">
    <property type="entry name" value="P-loop containing nucleoside triphosphate hydrolases"/>
    <property type="match status" value="2"/>
</dbReference>
<dbReference type="CDD" id="cd03215">
    <property type="entry name" value="ABC_Carb_Monos_II"/>
    <property type="match status" value="1"/>
</dbReference>
<dbReference type="PANTHER" id="PTHR43790">
    <property type="entry name" value="CARBOHYDRATE TRANSPORT ATP-BINDING PROTEIN MG119-RELATED"/>
    <property type="match status" value="1"/>
</dbReference>
<feature type="domain" description="ABC transporter" evidence="5">
    <location>
        <begin position="5"/>
        <end position="245"/>
    </location>
</feature>
<evidence type="ECO:0000256" key="1">
    <source>
        <dbReference type="ARBA" id="ARBA00022448"/>
    </source>
</evidence>
<keyword evidence="7" id="KW-1185">Reference proteome</keyword>
<evidence type="ECO:0000256" key="3">
    <source>
        <dbReference type="ARBA" id="ARBA00022741"/>
    </source>
</evidence>
<name>A0ABU4C3P3_RHOGO</name>
<evidence type="ECO:0000256" key="2">
    <source>
        <dbReference type="ARBA" id="ARBA00022737"/>
    </source>
</evidence>
<dbReference type="InterPro" id="IPR003439">
    <property type="entry name" value="ABC_transporter-like_ATP-bd"/>
</dbReference>
<dbReference type="InterPro" id="IPR027417">
    <property type="entry name" value="P-loop_NTPase"/>
</dbReference>
<dbReference type="SMART" id="SM00382">
    <property type="entry name" value="AAA"/>
    <property type="match status" value="2"/>
</dbReference>
<evidence type="ECO:0000256" key="4">
    <source>
        <dbReference type="ARBA" id="ARBA00022840"/>
    </source>
</evidence>
<gene>
    <name evidence="6" type="ORF">R3Q16_30075</name>
</gene>